<proteinExistence type="predicted"/>
<sequence>MRAGARVPGTRLPAVRPTRPATPEPAPRPARGTQSPSCRLPLRPITTGILGDGPAAGVLARPAVGGR</sequence>
<protein>
    <submittedName>
        <fullName evidence="2">Uncharacterized protein</fullName>
    </submittedName>
</protein>
<feature type="region of interest" description="Disordered" evidence="1">
    <location>
        <begin position="1"/>
        <end position="46"/>
    </location>
</feature>
<evidence type="ECO:0000313" key="3">
    <source>
        <dbReference type="Proteomes" id="UP000051162"/>
    </source>
</evidence>
<gene>
    <name evidence="2" type="ORF">FD30_GL001558</name>
</gene>
<feature type="compositionally biased region" description="Low complexity" evidence="1">
    <location>
        <begin position="10"/>
        <end position="19"/>
    </location>
</feature>
<name>A0A0R1K411_9LACO</name>
<organism evidence="2 3">
    <name type="scientific">Levilactobacillus namurensis DSM 19117</name>
    <dbReference type="NCBI Taxonomy" id="1423773"/>
    <lineage>
        <taxon>Bacteria</taxon>
        <taxon>Bacillati</taxon>
        <taxon>Bacillota</taxon>
        <taxon>Bacilli</taxon>
        <taxon>Lactobacillales</taxon>
        <taxon>Lactobacillaceae</taxon>
        <taxon>Levilactobacillus</taxon>
    </lineage>
</organism>
<reference evidence="2 3" key="1">
    <citation type="journal article" date="2015" name="Genome Announc.">
        <title>Expanding the biotechnology potential of lactobacilli through comparative genomics of 213 strains and associated genera.</title>
        <authorList>
            <person name="Sun Z."/>
            <person name="Harris H.M."/>
            <person name="McCann A."/>
            <person name="Guo C."/>
            <person name="Argimon S."/>
            <person name="Zhang W."/>
            <person name="Yang X."/>
            <person name="Jeffery I.B."/>
            <person name="Cooney J.C."/>
            <person name="Kagawa T.F."/>
            <person name="Liu W."/>
            <person name="Song Y."/>
            <person name="Salvetti E."/>
            <person name="Wrobel A."/>
            <person name="Rasinkangas P."/>
            <person name="Parkhill J."/>
            <person name="Rea M.C."/>
            <person name="O'Sullivan O."/>
            <person name="Ritari J."/>
            <person name="Douillard F.P."/>
            <person name="Paul Ross R."/>
            <person name="Yang R."/>
            <person name="Briner A.E."/>
            <person name="Felis G.E."/>
            <person name="de Vos W.M."/>
            <person name="Barrangou R."/>
            <person name="Klaenhammer T.R."/>
            <person name="Caufield P.W."/>
            <person name="Cui Y."/>
            <person name="Zhang H."/>
            <person name="O'Toole P.W."/>
        </authorList>
    </citation>
    <scope>NUCLEOTIDE SEQUENCE [LARGE SCALE GENOMIC DNA]</scope>
    <source>
        <strain evidence="2 3">DSM 19117</strain>
    </source>
</reference>
<evidence type="ECO:0000313" key="2">
    <source>
        <dbReference type="EMBL" id="KRK76083.1"/>
    </source>
</evidence>
<dbReference type="EMBL" id="AZDT01000025">
    <property type="protein sequence ID" value="KRK76083.1"/>
    <property type="molecule type" value="Genomic_DNA"/>
</dbReference>
<accession>A0A0R1K411</accession>
<dbReference type="Proteomes" id="UP000051162">
    <property type="component" value="Unassembled WGS sequence"/>
</dbReference>
<keyword evidence="3" id="KW-1185">Reference proteome</keyword>
<dbReference type="STRING" id="1423773.FD30_GL001558"/>
<evidence type="ECO:0000256" key="1">
    <source>
        <dbReference type="SAM" id="MobiDB-lite"/>
    </source>
</evidence>
<comment type="caution">
    <text evidence="2">The sequence shown here is derived from an EMBL/GenBank/DDBJ whole genome shotgun (WGS) entry which is preliminary data.</text>
</comment>
<dbReference type="AlphaFoldDB" id="A0A0R1K411"/>